<dbReference type="Pfam" id="PF00892">
    <property type="entry name" value="EamA"/>
    <property type="match status" value="2"/>
</dbReference>
<feature type="transmembrane region" description="Helical" evidence="1">
    <location>
        <begin position="40"/>
        <end position="59"/>
    </location>
</feature>
<keyword evidence="1" id="KW-0472">Membrane</keyword>
<protein>
    <submittedName>
        <fullName evidence="3">DMT family transporter</fullName>
    </submittedName>
</protein>
<evidence type="ECO:0000259" key="2">
    <source>
        <dbReference type="Pfam" id="PF00892"/>
    </source>
</evidence>
<dbReference type="AlphaFoldDB" id="A0AA49JV29"/>
<feature type="transmembrane region" description="Helical" evidence="1">
    <location>
        <begin position="128"/>
        <end position="145"/>
    </location>
</feature>
<proteinExistence type="predicted"/>
<dbReference type="SUPFAM" id="SSF103481">
    <property type="entry name" value="Multidrug resistance efflux transporter EmrE"/>
    <property type="match status" value="2"/>
</dbReference>
<dbReference type="Proteomes" id="UP001229955">
    <property type="component" value="Chromosome"/>
</dbReference>
<dbReference type="InterPro" id="IPR037185">
    <property type="entry name" value="EmrE-like"/>
</dbReference>
<evidence type="ECO:0000256" key="1">
    <source>
        <dbReference type="SAM" id="Phobius"/>
    </source>
</evidence>
<dbReference type="RefSeq" id="WP_367885321.1">
    <property type="nucleotide sequence ID" value="NZ_CP130612.1"/>
</dbReference>
<feature type="domain" description="EamA" evidence="2">
    <location>
        <begin position="164"/>
        <end position="299"/>
    </location>
</feature>
<evidence type="ECO:0000313" key="5">
    <source>
        <dbReference type="Proteomes" id="UP001229955"/>
    </source>
</evidence>
<keyword evidence="5" id="KW-1185">Reference proteome</keyword>
<dbReference type="EMBL" id="CP130613">
    <property type="protein sequence ID" value="WKW15350.1"/>
    <property type="molecule type" value="Genomic_DNA"/>
</dbReference>
<accession>A0AA49K0Q3</accession>
<dbReference type="InterPro" id="IPR000620">
    <property type="entry name" value="EamA_dom"/>
</dbReference>
<sequence>MHARPSPARILGVIALATAGISVSGPLARLAGAPPLAIAVWRLLLSLLILAVPLLATGSWREWRGLSTRDLAIAGGAGALLALHFWSWIASLGLTTIAASVLLVNLHPIVIVAGSALWLDERPTRPQLMGIAIALLGAALVALAPGSETAPADGGQAVGSAAMLGNTLAVIGALTVGLYYLAGRSLRQRLSLWPYVALVYGACLVSLLIAAAFTATPLWPYAPRELGIFALIALGPMLAGHTGFNWALRYVPAYVVSVALLAEPVGAALIAALLPGIRELPTPSTLLGGTILLVGLAVSARTRGASKD</sequence>
<feature type="transmembrane region" description="Helical" evidence="1">
    <location>
        <begin position="280"/>
        <end position="300"/>
    </location>
</feature>
<feature type="transmembrane region" description="Helical" evidence="1">
    <location>
        <begin position="226"/>
        <end position="244"/>
    </location>
</feature>
<reference evidence="3" key="1">
    <citation type="submission" date="2023-07" db="EMBL/GenBank/DDBJ databases">
        <authorList>
            <person name="Haufschild T."/>
            <person name="Kallscheuer N."/>
            <person name="Hammer J."/>
            <person name="Kohn T."/>
            <person name="Kabuu M."/>
            <person name="Jogler M."/>
            <person name="Wohfarth N."/>
            <person name="Heuer A."/>
            <person name="Rohde M."/>
            <person name="van Teeseling M.C.F."/>
            <person name="Jogler C."/>
        </authorList>
    </citation>
    <scope>NUCLEOTIDE SEQUENCE</scope>
    <source>
        <strain evidence="3">Strain 138</strain>
        <strain evidence="4">Strain 318</strain>
    </source>
</reference>
<evidence type="ECO:0000313" key="4">
    <source>
        <dbReference type="EMBL" id="WKW15350.1"/>
    </source>
</evidence>
<organism evidence="3">
    <name type="scientific">Pseudogemmatithrix spongiicola</name>
    <dbReference type="NCBI Taxonomy" id="3062599"/>
    <lineage>
        <taxon>Bacteria</taxon>
        <taxon>Pseudomonadati</taxon>
        <taxon>Gemmatimonadota</taxon>
        <taxon>Gemmatimonadia</taxon>
        <taxon>Gemmatimonadales</taxon>
        <taxon>Gemmatimonadaceae</taxon>
        <taxon>Pseudogemmatithrix</taxon>
    </lineage>
</organism>
<feature type="domain" description="EamA" evidence="2">
    <location>
        <begin position="14"/>
        <end position="142"/>
    </location>
</feature>
<keyword evidence="1" id="KW-0812">Transmembrane</keyword>
<dbReference type="GO" id="GO:0016020">
    <property type="term" value="C:membrane"/>
    <property type="evidence" value="ECO:0007669"/>
    <property type="project" value="InterPro"/>
</dbReference>
<keyword evidence="1" id="KW-1133">Transmembrane helix</keyword>
<dbReference type="KEGG" id="pspc:Strain318_001733"/>
<feature type="transmembrane region" description="Helical" evidence="1">
    <location>
        <begin position="157"/>
        <end position="180"/>
    </location>
</feature>
<feature type="transmembrane region" description="Helical" evidence="1">
    <location>
        <begin position="251"/>
        <end position="274"/>
    </location>
</feature>
<gene>
    <name evidence="3" type="ORF">Strain138_001734</name>
    <name evidence="4" type="ORF">Strain318_001733</name>
</gene>
<feature type="transmembrane region" description="Helical" evidence="1">
    <location>
        <begin position="192"/>
        <end position="214"/>
    </location>
</feature>
<dbReference type="PANTHER" id="PTHR22911">
    <property type="entry name" value="ACYL-MALONYL CONDENSING ENZYME-RELATED"/>
    <property type="match status" value="1"/>
</dbReference>
<dbReference type="EMBL" id="CP130612">
    <property type="protein sequence ID" value="WKW12443.1"/>
    <property type="molecule type" value="Genomic_DNA"/>
</dbReference>
<accession>A0AA49JV29</accession>
<dbReference type="PANTHER" id="PTHR22911:SF76">
    <property type="entry name" value="EAMA DOMAIN-CONTAINING PROTEIN"/>
    <property type="match status" value="1"/>
</dbReference>
<name>A0AA49JV29_9BACT</name>
<feature type="transmembrane region" description="Helical" evidence="1">
    <location>
        <begin position="71"/>
        <end position="91"/>
    </location>
</feature>
<feature type="transmembrane region" description="Helical" evidence="1">
    <location>
        <begin position="97"/>
        <end position="119"/>
    </location>
</feature>
<evidence type="ECO:0000313" key="3">
    <source>
        <dbReference type="EMBL" id="WKW12443.1"/>
    </source>
</evidence>